<feature type="non-terminal residue" evidence="2">
    <location>
        <position position="83"/>
    </location>
</feature>
<feature type="region of interest" description="Disordered" evidence="1">
    <location>
        <begin position="34"/>
        <end position="83"/>
    </location>
</feature>
<proteinExistence type="predicted"/>
<reference evidence="2" key="1">
    <citation type="journal article" date="2019" name="Sci. Rep.">
        <title>Draft genome of Tanacetum cinerariifolium, the natural source of mosquito coil.</title>
        <authorList>
            <person name="Yamashiro T."/>
            <person name="Shiraishi A."/>
            <person name="Satake H."/>
            <person name="Nakayama K."/>
        </authorList>
    </citation>
    <scope>NUCLEOTIDE SEQUENCE</scope>
</reference>
<feature type="compositionally biased region" description="Acidic residues" evidence="1">
    <location>
        <begin position="49"/>
        <end position="83"/>
    </location>
</feature>
<evidence type="ECO:0000313" key="2">
    <source>
        <dbReference type="EMBL" id="GFD36684.1"/>
    </source>
</evidence>
<gene>
    <name evidence="2" type="ORF">Tci_908653</name>
</gene>
<dbReference type="EMBL" id="BKCJ011475023">
    <property type="protein sequence ID" value="GFD36684.1"/>
    <property type="molecule type" value="Genomic_DNA"/>
</dbReference>
<protein>
    <submittedName>
        <fullName evidence="2">Uncharacterized protein</fullName>
    </submittedName>
</protein>
<comment type="caution">
    <text evidence="2">The sequence shown here is derived from an EMBL/GenBank/DDBJ whole genome shotgun (WGS) entry which is preliminary data.</text>
</comment>
<evidence type="ECO:0000256" key="1">
    <source>
        <dbReference type="SAM" id="MobiDB-lite"/>
    </source>
</evidence>
<sequence length="83" mass="9401">MYIEWGHKLKGLIIEDPVVQSLLDLRRGSKENILESLRQEKQPVGGEESNTDEEKDDETDDYDDSNMDLSDDEPKGDDDAAGF</sequence>
<organism evidence="2">
    <name type="scientific">Tanacetum cinerariifolium</name>
    <name type="common">Dalmatian daisy</name>
    <name type="synonym">Chrysanthemum cinerariifolium</name>
    <dbReference type="NCBI Taxonomy" id="118510"/>
    <lineage>
        <taxon>Eukaryota</taxon>
        <taxon>Viridiplantae</taxon>
        <taxon>Streptophyta</taxon>
        <taxon>Embryophyta</taxon>
        <taxon>Tracheophyta</taxon>
        <taxon>Spermatophyta</taxon>
        <taxon>Magnoliopsida</taxon>
        <taxon>eudicotyledons</taxon>
        <taxon>Gunneridae</taxon>
        <taxon>Pentapetalae</taxon>
        <taxon>asterids</taxon>
        <taxon>campanulids</taxon>
        <taxon>Asterales</taxon>
        <taxon>Asteraceae</taxon>
        <taxon>Asteroideae</taxon>
        <taxon>Anthemideae</taxon>
        <taxon>Anthemidinae</taxon>
        <taxon>Tanacetum</taxon>
    </lineage>
</organism>
<accession>A0A699VXN3</accession>
<dbReference type="AlphaFoldDB" id="A0A699VXN3"/>
<name>A0A699VXN3_TANCI</name>